<dbReference type="PANTHER" id="PTHR21235:SF2">
    <property type="entry name" value="IMIDAZOLE GLYCEROL PHOSPHATE SYNTHASE HISHF"/>
    <property type="match status" value="1"/>
</dbReference>
<dbReference type="InterPro" id="IPR011060">
    <property type="entry name" value="RibuloseP-bd_barrel"/>
</dbReference>
<evidence type="ECO:0000313" key="12">
    <source>
        <dbReference type="EMBL" id="CAB3898498.1"/>
    </source>
</evidence>
<dbReference type="UniPathway" id="UPA00031">
    <property type="reaction ID" value="UER00010"/>
</dbReference>
<evidence type="ECO:0000256" key="11">
    <source>
        <dbReference type="RuleBase" id="RU003657"/>
    </source>
</evidence>
<comment type="similarity">
    <text evidence="2 11">Belongs to the HisA/HisF family.</text>
</comment>
<dbReference type="Proteomes" id="UP000494272">
    <property type="component" value="Unassembled WGS sequence"/>
</dbReference>
<name>A0A6S7E7I0_9BURK</name>
<keyword evidence="7 12" id="KW-0456">Lyase</keyword>
<sequence length="254" mass="27297">MLRTRVIPCLLLKNGGLVKTKKFKNPVYIGDPINAVRIFNEKEVDELVFLDIACTLGKREPDYDLLQDIASEAFMPFAYGGGITRADQAQRLFKLGVEKVIINSHAAVEPELLSRIADSAGSQSVVASIDVKRNLFGKYTVWTQAGTVGTANDPVQYAQRMEAAGAGEILLTSIDRDGCMGGYDLALIKAVSEAVSIPVVASGGAAVPNDFLEARKAGASAASAGSMFVFHGKHRAVLITYPPYSQLETLFAER</sequence>
<dbReference type="InterPro" id="IPR006062">
    <property type="entry name" value="His_biosynth"/>
</dbReference>
<evidence type="ECO:0000256" key="7">
    <source>
        <dbReference type="ARBA" id="ARBA00023239"/>
    </source>
</evidence>
<dbReference type="GeneID" id="94357896"/>
<dbReference type="EMBL" id="CADIKW010000010">
    <property type="protein sequence ID" value="CAB3898498.1"/>
    <property type="molecule type" value="Genomic_DNA"/>
</dbReference>
<dbReference type="EC" id="4.3.2.10" evidence="4"/>
<proteinExistence type="inferred from homology"/>
<dbReference type="RefSeq" id="WP_054500294.1">
    <property type="nucleotide sequence ID" value="NZ_CADIKW010000010.1"/>
</dbReference>
<evidence type="ECO:0000313" key="13">
    <source>
        <dbReference type="Proteomes" id="UP000494272"/>
    </source>
</evidence>
<dbReference type="GO" id="GO:0000105">
    <property type="term" value="P:L-histidine biosynthetic process"/>
    <property type="evidence" value="ECO:0007669"/>
    <property type="project" value="UniProtKB-UniPathway"/>
</dbReference>
<dbReference type="CDD" id="cd04731">
    <property type="entry name" value="HisF"/>
    <property type="match status" value="1"/>
</dbReference>
<evidence type="ECO:0000256" key="2">
    <source>
        <dbReference type="ARBA" id="ARBA00009667"/>
    </source>
</evidence>
<dbReference type="PANTHER" id="PTHR21235">
    <property type="entry name" value="IMIDAZOLE GLYCEROL PHOSPHATE SYNTHASE SUBUNIT HISF/H IGP SYNTHASE SUBUNIT HISF/H"/>
    <property type="match status" value="1"/>
</dbReference>
<dbReference type="Gene3D" id="3.20.20.70">
    <property type="entry name" value="Aldolase class I"/>
    <property type="match status" value="1"/>
</dbReference>
<dbReference type="GO" id="GO:0000107">
    <property type="term" value="F:imidazoleglycerol-phosphate synthase activity"/>
    <property type="evidence" value="ECO:0007669"/>
    <property type="project" value="InterPro"/>
</dbReference>
<dbReference type="InterPro" id="IPR013785">
    <property type="entry name" value="Aldolase_TIM"/>
</dbReference>
<evidence type="ECO:0000256" key="3">
    <source>
        <dbReference type="ARBA" id="ARBA00011152"/>
    </source>
</evidence>
<keyword evidence="6 11" id="KW-0368">Histidine biosynthesis</keyword>
<dbReference type="Pfam" id="PF00977">
    <property type="entry name" value="His_biosynth"/>
    <property type="match status" value="1"/>
</dbReference>
<evidence type="ECO:0000256" key="1">
    <source>
        <dbReference type="ARBA" id="ARBA00005091"/>
    </source>
</evidence>
<keyword evidence="5 11" id="KW-0028">Amino-acid biosynthesis</keyword>
<comment type="pathway">
    <text evidence="1">Amino-acid biosynthesis; L-histidine biosynthesis; L-histidine from 5-phospho-alpha-D-ribose 1-diphosphate: step 5/9.</text>
</comment>
<dbReference type="GO" id="GO:0016829">
    <property type="term" value="F:lyase activity"/>
    <property type="evidence" value="ECO:0007669"/>
    <property type="project" value="UniProtKB-KW"/>
</dbReference>
<evidence type="ECO:0000256" key="10">
    <source>
        <dbReference type="ARBA" id="ARBA00047838"/>
    </source>
</evidence>
<reference evidence="12 13" key="1">
    <citation type="submission" date="2020-04" db="EMBL/GenBank/DDBJ databases">
        <authorList>
            <person name="De Canck E."/>
        </authorList>
    </citation>
    <scope>NUCLEOTIDE SEQUENCE [LARGE SCALE GENOMIC DNA]</scope>
    <source>
        <strain evidence="12 13">LMG 26841</strain>
    </source>
</reference>
<accession>A0A6S7E7I0</accession>
<evidence type="ECO:0000256" key="4">
    <source>
        <dbReference type="ARBA" id="ARBA00012809"/>
    </source>
</evidence>
<dbReference type="AlphaFoldDB" id="A0A6S7E7I0"/>
<gene>
    <name evidence="12" type="primary">hisF_2</name>
    <name evidence="12" type="ORF">LMG26841_04352</name>
</gene>
<keyword evidence="13" id="KW-1185">Reference proteome</keyword>
<dbReference type="NCBIfam" id="NF038364">
    <property type="entry name" value="AglZ_HisF2_fam"/>
    <property type="match status" value="1"/>
</dbReference>
<evidence type="ECO:0000256" key="5">
    <source>
        <dbReference type="ARBA" id="ARBA00022605"/>
    </source>
</evidence>
<protein>
    <recommendedName>
        <fullName evidence="4">imidazole glycerol-phosphate synthase</fullName>
        <ecNumber evidence="4">4.3.2.10</ecNumber>
    </recommendedName>
    <alternativeName>
        <fullName evidence="9">IGP synthase cyclase subunit</fullName>
    </alternativeName>
</protein>
<evidence type="ECO:0000256" key="8">
    <source>
        <dbReference type="ARBA" id="ARBA00025475"/>
    </source>
</evidence>
<comment type="catalytic activity">
    <reaction evidence="10">
        <text>5-[(5-phospho-1-deoxy-D-ribulos-1-ylimino)methylamino]-1-(5-phospho-beta-D-ribosyl)imidazole-4-carboxamide + L-glutamine = D-erythro-1-(imidazol-4-yl)glycerol 3-phosphate + 5-amino-1-(5-phospho-beta-D-ribosyl)imidazole-4-carboxamide + L-glutamate + H(+)</text>
        <dbReference type="Rhea" id="RHEA:24793"/>
        <dbReference type="ChEBI" id="CHEBI:15378"/>
        <dbReference type="ChEBI" id="CHEBI:29985"/>
        <dbReference type="ChEBI" id="CHEBI:58278"/>
        <dbReference type="ChEBI" id="CHEBI:58359"/>
        <dbReference type="ChEBI" id="CHEBI:58475"/>
        <dbReference type="ChEBI" id="CHEBI:58525"/>
        <dbReference type="EC" id="4.3.2.10"/>
    </reaction>
</comment>
<comment type="function">
    <text evidence="8">IGPS catalyzes the conversion of PRFAR and glutamine to IGP, AICAR and glutamate. The HisF subunit catalyzes the cyclization activity that produces IGP and AICAR from PRFAR using the ammonia provided by the HisH subunit.</text>
</comment>
<organism evidence="12 13">
    <name type="scientific">Achromobacter dolens</name>
    <dbReference type="NCBI Taxonomy" id="1287738"/>
    <lineage>
        <taxon>Bacteria</taxon>
        <taxon>Pseudomonadati</taxon>
        <taxon>Pseudomonadota</taxon>
        <taxon>Betaproteobacteria</taxon>
        <taxon>Burkholderiales</taxon>
        <taxon>Alcaligenaceae</taxon>
        <taxon>Achromobacter</taxon>
    </lineage>
</organism>
<evidence type="ECO:0000256" key="9">
    <source>
        <dbReference type="ARBA" id="ARBA00030264"/>
    </source>
</evidence>
<comment type="subunit">
    <text evidence="3">Heterodimer of HisH and HisF.</text>
</comment>
<evidence type="ECO:0000256" key="6">
    <source>
        <dbReference type="ARBA" id="ARBA00023102"/>
    </source>
</evidence>
<dbReference type="InterPro" id="IPR050064">
    <property type="entry name" value="IGPS_HisA/HisF"/>
</dbReference>
<dbReference type="SUPFAM" id="SSF51366">
    <property type="entry name" value="Ribulose-phoshate binding barrel"/>
    <property type="match status" value="1"/>
</dbReference>
<dbReference type="InterPro" id="IPR004651">
    <property type="entry name" value="HisF"/>
</dbReference>